<keyword evidence="3" id="KW-1185">Reference proteome</keyword>
<dbReference type="OrthoDB" id="186379at2"/>
<proteinExistence type="predicted"/>
<accession>A0A6I6DDA5</accession>
<gene>
    <name evidence="2" type="ORF">SYNTR_0015</name>
</gene>
<evidence type="ECO:0000313" key="3">
    <source>
        <dbReference type="Proteomes" id="UP000426444"/>
    </source>
</evidence>
<dbReference type="PANTHER" id="PTHR37945:SF1">
    <property type="entry name" value="EXTRACELLULAR TUNGSTATE BINDING PROTEIN"/>
    <property type="match status" value="1"/>
</dbReference>
<protein>
    <submittedName>
        <fullName evidence="2">Tungstate ABC transporter, substrate-binding protein</fullName>
    </submittedName>
</protein>
<organism evidence="2 3">
    <name type="scientific">Candidatus Syntrophocurvum alkaliphilum</name>
    <dbReference type="NCBI Taxonomy" id="2293317"/>
    <lineage>
        <taxon>Bacteria</taxon>
        <taxon>Bacillati</taxon>
        <taxon>Bacillota</taxon>
        <taxon>Clostridia</taxon>
        <taxon>Eubacteriales</taxon>
        <taxon>Syntrophomonadaceae</taxon>
        <taxon>Candidatus Syntrophocurvum</taxon>
    </lineage>
</organism>
<dbReference type="PANTHER" id="PTHR37945">
    <property type="entry name" value="EXTRACELLULAR TUNGSTATE BINDING PROTEIN"/>
    <property type="match status" value="1"/>
</dbReference>
<dbReference type="SUPFAM" id="SSF53850">
    <property type="entry name" value="Periplasmic binding protein-like II"/>
    <property type="match status" value="1"/>
</dbReference>
<name>A0A6I6DDA5_9FIRM</name>
<evidence type="ECO:0000313" key="2">
    <source>
        <dbReference type="EMBL" id="QGT98608.1"/>
    </source>
</evidence>
<dbReference type="InterPro" id="IPR052738">
    <property type="entry name" value="ABC-Tungstate_binding"/>
</dbReference>
<dbReference type="Gene3D" id="3.40.190.10">
    <property type="entry name" value="Periplasmic binding protein-like II"/>
    <property type="match status" value="2"/>
</dbReference>
<dbReference type="EMBL" id="CP046457">
    <property type="protein sequence ID" value="QGT98608.1"/>
    <property type="molecule type" value="Genomic_DNA"/>
</dbReference>
<dbReference type="AlphaFoldDB" id="A0A6I6DDA5"/>
<feature type="domain" description="PBP" evidence="1">
    <location>
        <begin position="32"/>
        <end position="250"/>
    </location>
</feature>
<dbReference type="KEGG" id="salq:SYNTR_0015"/>
<sequence>MMIKKSFVILVIFIFMFVSFGCGQADRDRLIKLATTTSTEDSGLLNVLLPEFTADTGYSIDVIAVGTGQAINMGEKGDVDVILVHARDAEDEFVDEGYGVNRKDVMYNDFLIIGPEEDPAEIKGENDVIVAMEQIAETESTFVSRGDQSGTHMKELSIWEASGIKPQGEWYKEVGQGMGDTYRVGNVMDGYVFIDRATFLFNRDNYELVEMVEGDELLVNHYGIIAVNPELYSHVNYEGVMTLIEWITSEKGQDIIEVYGVDQFGQPLFVPNAK</sequence>
<evidence type="ECO:0000259" key="1">
    <source>
        <dbReference type="Pfam" id="PF12849"/>
    </source>
</evidence>
<dbReference type="Pfam" id="PF12849">
    <property type="entry name" value="PBP_like_2"/>
    <property type="match status" value="1"/>
</dbReference>
<dbReference type="InterPro" id="IPR024370">
    <property type="entry name" value="PBP_domain"/>
</dbReference>
<dbReference type="RefSeq" id="WP_156202584.1">
    <property type="nucleotide sequence ID" value="NZ_CP046457.1"/>
</dbReference>
<reference evidence="3" key="1">
    <citation type="journal article" date="2019" name="Microbiology">
        <title>Complete Genome Sequence of an Uncultured Bacterium of the Candidate Phylum Bipolaricaulota.</title>
        <authorList>
            <person name="Kadnikov V.V."/>
            <person name="Mardanov A.V."/>
            <person name="Beletsky A.V."/>
            <person name="Frank Y.A."/>
            <person name="Karnachuk O.V."/>
            <person name="Ravin N.V."/>
        </authorList>
    </citation>
    <scope>NUCLEOTIDE SEQUENCE [LARGE SCALE GENOMIC DNA]</scope>
</reference>
<dbReference type="Proteomes" id="UP000426444">
    <property type="component" value="Chromosome"/>
</dbReference>
<dbReference type="PROSITE" id="PS51257">
    <property type="entry name" value="PROKAR_LIPOPROTEIN"/>
    <property type="match status" value="1"/>
</dbReference>